<sequence>MESACTAPGNYRLGYVSVDGTDSARDGDGGGPSSTPDSLSGKRDFEKQAHQMINRFLVLR</sequence>
<keyword evidence="3" id="KW-1185">Reference proteome</keyword>
<name>A0A0A2V3Y7_PARBA</name>
<dbReference type="GeneID" id="26970230"/>
<gene>
    <name evidence="2" type="ORF">PAAG_11113</name>
</gene>
<dbReference type="VEuPathDB" id="FungiDB:PAAG_11113"/>
<evidence type="ECO:0000313" key="3">
    <source>
        <dbReference type="Proteomes" id="UP000002059"/>
    </source>
</evidence>
<evidence type="ECO:0000313" key="2">
    <source>
        <dbReference type="EMBL" id="KGQ02158.1"/>
    </source>
</evidence>
<dbReference type="HOGENOM" id="CLU_2942377_0_0_1"/>
<dbReference type="AlphaFoldDB" id="A0A0A2V3Y7"/>
<accession>A0A0A2V3Y7</accession>
<organism evidence="2 3">
    <name type="scientific">Paracoccidioides lutzii (strain ATCC MYA-826 / Pb01)</name>
    <name type="common">Paracoccidioides brasiliensis</name>
    <dbReference type="NCBI Taxonomy" id="502779"/>
    <lineage>
        <taxon>Eukaryota</taxon>
        <taxon>Fungi</taxon>
        <taxon>Dikarya</taxon>
        <taxon>Ascomycota</taxon>
        <taxon>Pezizomycotina</taxon>
        <taxon>Eurotiomycetes</taxon>
        <taxon>Eurotiomycetidae</taxon>
        <taxon>Onygenales</taxon>
        <taxon>Ajellomycetaceae</taxon>
        <taxon>Paracoccidioides</taxon>
    </lineage>
</organism>
<evidence type="ECO:0000256" key="1">
    <source>
        <dbReference type="SAM" id="MobiDB-lite"/>
    </source>
</evidence>
<proteinExistence type="predicted"/>
<dbReference type="RefSeq" id="XP_015703621.1">
    <property type="nucleotide sequence ID" value="XM_015846817.1"/>
</dbReference>
<protein>
    <submittedName>
        <fullName evidence="2">Uncharacterized protein</fullName>
    </submittedName>
</protein>
<dbReference type="KEGG" id="pbl:PAAG_11113"/>
<reference evidence="2 3" key="1">
    <citation type="journal article" date="2011" name="PLoS Genet.">
        <title>Comparative genomic analysis of human fungal pathogens causing paracoccidioidomycosis.</title>
        <authorList>
            <person name="Desjardins C.A."/>
            <person name="Champion M.D."/>
            <person name="Holder J.W."/>
            <person name="Muszewska A."/>
            <person name="Goldberg J."/>
            <person name="Bailao A.M."/>
            <person name="Brigido M.M."/>
            <person name="Ferreira M.E."/>
            <person name="Garcia A.M."/>
            <person name="Grynberg M."/>
            <person name="Gujja S."/>
            <person name="Heiman D.I."/>
            <person name="Henn M.R."/>
            <person name="Kodira C.D."/>
            <person name="Leon-Narvaez H."/>
            <person name="Longo L.V."/>
            <person name="Ma L.J."/>
            <person name="Malavazi I."/>
            <person name="Matsuo A.L."/>
            <person name="Morais F.V."/>
            <person name="Pereira M."/>
            <person name="Rodriguez-Brito S."/>
            <person name="Sakthikumar S."/>
            <person name="Salem-Izacc S.M."/>
            <person name="Sykes S.M."/>
            <person name="Teixeira M.M."/>
            <person name="Vallejo M.C."/>
            <person name="Walter M.E."/>
            <person name="Yandava C."/>
            <person name="Young S."/>
            <person name="Zeng Q."/>
            <person name="Zucker J."/>
            <person name="Felipe M.S."/>
            <person name="Goldman G.H."/>
            <person name="Haas B.J."/>
            <person name="McEwen J.G."/>
            <person name="Nino-Vega G."/>
            <person name="Puccia R."/>
            <person name="San-Blas G."/>
            <person name="Soares C.M."/>
            <person name="Birren B.W."/>
            <person name="Cuomo C.A."/>
        </authorList>
    </citation>
    <scope>NUCLEOTIDE SEQUENCE [LARGE SCALE GENOMIC DNA]</scope>
    <source>
        <strain evidence="3">ATCC MYA-826 / Pb01</strain>
    </source>
</reference>
<dbReference type="EMBL" id="KN293992">
    <property type="protein sequence ID" value="KGQ02158.1"/>
    <property type="molecule type" value="Genomic_DNA"/>
</dbReference>
<dbReference type="Proteomes" id="UP000002059">
    <property type="component" value="Partially assembled WGS sequence"/>
</dbReference>
<feature type="region of interest" description="Disordered" evidence="1">
    <location>
        <begin position="17"/>
        <end position="45"/>
    </location>
</feature>